<dbReference type="Gene3D" id="1.50.10.100">
    <property type="entry name" value="Chondroitin AC/alginate lyase"/>
    <property type="match status" value="1"/>
</dbReference>
<protein>
    <recommendedName>
        <fullName evidence="1">Heparin-sulfate lyase N-terminal domain-containing protein</fullName>
    </recommendedName>
</protein>
<comment type="caution">
    <text evidence="2">The sequence shown here is derived from an EMBL/GenBank/DDBJ whole genome shotgun (WGS) entry which is preliminary data.</text>
</comment>
<keyword evidence="3" id="KW-1185">Reference proteome</keyword>
<dbReference type="InterPro" id="IPR008929">
    <property type="entry name" value="Chondroitin_lyas"/>
</dbReference>
<gene>
    <name evidence="2" type="ORF">J2Z27_000556</name>
</gene>
<organism evidence="2 3">
    <name type="scientific">Jeotgalicoccus aerolatus</name>
    <dbReference type="NCBI Taxonomy" id="709510"/>
    <lineage>
        <taxon>Bacteria</taxon>
        <taxon>Bacillati</taxon>
        <taxon>Bacillota</taxon>
        <taxon>Bacilli</taxon>
        <taxon>Bacillales</taxon>
        <taxon>Staphylococcaceae</taxon>
        <taxon>Jeotgalicoccus</taxon>
    </lineage>
</organism>
<dbReference type="InterPro" id="IPR031680">
    <property type="entry name" value="Hepar_II_III_N"/>
</dbReference>
<evidence type="ECO:0000259" key="1">
    <source>
        <dbReference type="Pfam" id="PF16889"/>
    </source>
</evidence>
<accession>A0ABS4HKT7</accession>
<name>A0ABS4HKT7_9STAP</name>
<proteinExistence type="predicted"/>
<dbReference type="PANTHER" id="PTHR39210:SF1">
    <property type="entry name" value="HEPARIN-SULFATE LYASE"/>
    <property type="match status" value="1"/>
</dbReference>
<reference evidence="2 3" key="1">
    <citation type="submission" date="2021-03" db="EMBL/GenBank/DDBJ databases">
        <title>Genomic Encyclopedia of Type Strains, Phase IV (KMG-IV): sequencing the most valuable type-strain genomes for metagenomic binning, comparative biology and taxonomic classification.</title>
        <authorList>
            <person name="Goeker M."/>
        </authorList>
    </citation>
    <scope>NUCLEOTIDE SEQUENCE [LARGE SCALE GENOMIC DNA]</scope>
    <source>
        <strain evidence="2 3">DSM 22420</strain>
    </source>
</reference>
<dbReference type="Pfam" id="PF16889">
    <property type="entry name" value="Hepar_II_III_N"/>
    <property type="match status" value="1"/>
</dbReference>
<dbReference type="PANTHER" id="PTHR39210">
    <property type="entry name" value="HEPARIN-SULFATE LYASE"/>
    <property type="match status" value="1"/>
</dbReference>
<evidence type="ECO:0000313" key="3">
    <source>
        <dbReference type="Proteomes" id="UP001519348"/>
    </source>
</evidence>
<evidence type="ECO:0000313" key="2">
    <source>
        <dbReference type="EMBL" id="MBP1951530.1"/>
    </source>
</evidence>
<dbReference type="EMBL" id="JAGGKN010000001">
    <property type="protein sequence ID" value="MBP1951530.1"/>
    <property type="molecule type" value="Genomic_DNA"/>
</dbReference>
<dbReference type="SUPFAM" id="SSF48230">
    <property type="entry name" value="Chondroitin AC/alginate lyase"/>
    <property type="match status" value="1"/>
</dbReference>
<feature type="domain" description="Heparin-sulfate lyase N-terminal" evidence="1">
    <location>
        <begin position="88"/>
        <end position="257"/>
    </location>
</feature>
<sequence>MITNIIKINSKYKERIHSFLENKQLYIKPNLPYIDRNDSWTDSSIGNKTVLVYFHSLLIVKDLTYFARNVNNKYDLLTYKIIKNWWSANENNSNAWNEHSVAERVLNFIYYFETTEVEYDYNLYNEILDKHLNYLLDNNNYKLNNHGLMMDRSLLILAYYHPDEEMRKEAESIAISRFNQFIKRDFSSQGIHLENSPEYHQLSLNIISQVQEVLNQLDIKLSYEILEIIKNSKSYLSKLMMPNENLPMVGDTSLTKFINKKIIQKSWIMKVVFLYFKTKSIGYT</sequence>
<dbReference type="Proteomes" id="UP001519348">
    <property type="component" value="Unassembled WGS sequence"/>
</dbReference>
<dbReference type="RefSeq" id="WP_186090297.1">
    <property type="nucleotide sequence ID" value="NZ_BMCN01000001.1"/>
</dbReference>